<organism evidence="1 2">
    <name type="scientific">Streptomyces formicae</name>
    <dbReference type="NCBI Taxonomy" id="1616117"/>
    <lineage>
        <taxon>Bacteria</taxon>
        <taxon>Bacillati</taxon>
        <taxon>Actinomycetota</taxon>
        <taxon>Actinomycetes</taxon>
        <taxon>Kitasatosporales</taxon>
        <taxon>Streptomycetaceae</taxon>
        <taxon>Streptomyces</taxon>
    </lineage>
</organism>
<dbReference type="EMBL" id="CP071872">
    <property type="protein sequence ID" value="UNM12330.1"/>
    <property type="molecule type" value="Genomic_DNA"/>
</dbReference>
<keyword evidence="2" id="KW-1185">Reference proteome</keyword>
<dbReference type="SUPFAM" id="SSF53955">
    <property type="entry name" value="Lysozyme-like"/>
    <property type="match status" value="1"/>
</dbReference>
<reference evidence="1 2" key="1">
    <citation type="submission" date="2021-03" db="EMBL/GenBank/DDBJ databases">
        <title>Complete genome of Streptomyces formicae strain 1H-GS9 (DSM 100524).</title>
        <authorList>
            <person name="Atanasov K.E."/>
            <person name="Altabella T."/>
            <person name="Ferrer A."/>
        </authorList>
    </citation>
    <scope>NUCLEOTIDE SEQUENCE [LARGE SCALE GENOMIC DNA]</scope>
    <source>
        <strain evidence="1 2">1H-GS9</strain>
    </source>
</reference>
<dbReference type="InterPro" id="IPR023346">
    <property type="entry name" value="Lysozyme-like_dom_sf"/>
</dbReference>
<protein>
    <recommendedName>
        <fullName evidence="3">Transglycosylase SLT domain-containing protein</fullName>
    </recommendedName>
</protein>
<accession>A0ABY3WKW6</accession>
<dbReference type="Proteomes" id="UP000828924">
    <property type="component" value="Chromosome"/>
</dbReference>
<sequence length="436" mass="47590">MADPGFEAFLWALTQQESGGNYGAVGVWVKGDRAYGRYQVMGANVGPWTAKYYGRRLTPQQFLANRAAQDAVVRGVLGGYYKKYGARGAAAMWYSGQPNPNKTYGNPPVYKYVNSVLSRAAEYSGQSLGGSSGGGGTAAVAPKLDRTELAESYGLSSALINSSGELRSLFEKAVSGSWSAARFQASLKNTKWWKTQSDTLRKYITLRFTDPATWKQQRTAALVAMNALAVKVGLGDQINRKTGRASQLLISAAYNLQALGWSEARLKEWMGSKAVAKDGYMQGEAGEVWDKLHELAYVNGLRYSSTWFETNARAVVAGRTTVQTLEDFIRKAAAARYSAFGEQIRAGMNAMDLAAPYIKATAGLLELPETDIDLFNAHVAKAMTVKQPGAEAGTGMPLWQFENELRNDPLWRKTNNAREGLMSVARQVAKDFGLAW</sequence>
<name>A0ABY3WKW6_9ACTN</name>
<evidence type="ECO:0008006" key="3">
    <source>
        <dbReference type="Google" id="ProtNLM"/>
    </source>
</evidence>
<gene>
    <name evidence="1" type="ORF">J4032_12995</name>
</gene>
<evidence type="ECO:0000313" key="2">
    <source>
        <dbReference type="Proteomes" id="UP000828924"/>
    </source>
</evidence>
<evidence type="ECO:0000313" key="1">
    <source>
        <dbReference type="EMBL" id="UNM12330.1"/>
    </source>
</evidence>
<dbReference type="RefSeq" id="WP_242330938.1">
    <property type="nucleotide sequence ID" value="NZ_CP071872.1"/>
</dbReference>
<proteinExistence type="predicted"/>